<dbReference type="SUPFAM" id="SSF46785">
    <property type="entry name" value="Winged helix' DNA-binding domain"/>
    <property type="match status" value="1"/>
</dbReference>
<dbReference type="PANTHER" id="PTHR30126:SF40">
    <property type="entry name" value="HTH-TYPE TRANSCRIPTIONAL REGULATOR GLTR"/>
    <property type="match status" value="1"/>
</dbReference>
<dbReference type="AlphaFoldDB" id="A0A6I4LU31"/>
<evidence type="ECO:0000313" key="6">
    <source>
        <dbReference type="EMBL" id="MVZ96531.1"/>
    </source>
</evidence>
<dbReference type="PANTHER" id="PTHR30126">
    <property type="entry name" value="HTH-TYPE TRANSCRIPTIONAL REGULATOR"/>
    <property type="match status" value="1"/>
</dbReference>
<evidence type="ECO:0000313" key="7">
    <source>
        <dbReference type="Proteomes" id="UP000471147"/>
    </source>
</evidence>
<comment type="caution">
    <text evidence="6">The sequence shown here is derived from an EMBL/GenBank/DDBJ whole genome shotgun (WGS) entry which is preliminary data.</text>
</comment>
<dbReference type="InterPro" id="IPR036390">
    <property type="entry name" value="WH_DNA-bd_sf"/>
</dbReference>
<dbReference type="Gene3D" id="3.40.190.290">
    <property type="match status" value="1"/>
</dbReference>
<sequence>MPRCNATKGICPYNENAWHYYLLRGIAISQGNAGPSARTRAWEGCCLKLPQEFDLHALEVFVMTVELGGMSQCATHLQVTQSAVSQTIAKLETGIGAPLFDRTMRPLGLTASGKSLFARGQKLIAHARLAYDEVREGANLPISSVTVALSFSLANQLTAPILGTLGNRADRWNIRSGISMEHQGEFLARDIDMLVTGSFNLEHRDTVELHPVFEESFIFVFPRDYCEPLDVVGLPSTLPFIRFSRLTGTGQQIERQIVRMKLKLPQSVEVESSHQQLSLVAAGLGWTITTPGCFAAVKELFPKLRAEPMKRGRFSRSVQVVARTNELGDIPRLTAMLCQQVLQEQIFPPVIEEYPWMAQQLMWPKVGLENEELMA</sequence>
<dbReference type="GO" id="GO:0003700">
    <property type="term" value="F:DNA-binding transcription factor activity"/>
    <property type="evidence" value="ECO:0007669"/>
    <property type="project" value="InterPro"/>
</dbReference>
<dbReference type="OrthoDB" id="7492271at2"/>
<evidence type="ECO:0000259" key="5">
    <source>
        <dbReference type="PROSITE" id="PS50931"/>
    </source>
</evidence>
<dbReference type="Pfam" id="PF00126">
    <property type="entry name" value="HTH_1"/>
    <property type="match status" value="1"/>
</dbReference>
<protein>
    <submittedName>
        <fullName evidence="6">LysR family transcriptional regulator</fullName>
    </submittedName>
</protein>
<dbReference type="Proteomes" id="UP000471147">
    <property type="component" value="Unassembled WGS sequence"/>
</dbReference>
<evidence type="ECO:0000256" key="3">
    <source>
        <dbReference type="ARBA" id="ARBA00023125"/>
    </source>
</evidence>
<name>A0A6I4LU31_9SPHN</name>
<keyword evidence="2" id="KW-0805">Transcription regulation</keyword>
<accession>A0A6I4LU31</accession>
<keyword evidence="3" id="KW-0238">DNA-binding</keyword>
<evidence type="ECO:0000256" key="4">
    <source>
        <dbReference type="ARBA" id="ARBA00023163"/>
    </source>
</evidence>
<dbReference type="PRINTS" id="PR00039">
    <property type="entry name" value="HTHLYSR"/>
</dbReference>
<dbReference type="InterPro" id="IPR036388">
    <property type="entry name" value="WH-like_DNA-bd_sf"/>
</dbReference>
<dbReference type="PROSITE" id="PS50931">
    <property type="entry name" value="HTH_LYSR"/>
    <property type="match status" value="1"/>
</dbReference>
<evidence type="ECO:0000256" key="1">
    <source>
        <dbReference type="ARBA" id="ARBA00009437"/>
    </source>
</evidence>
<dbReference type="EMBL" id="SDWJ01000001">
    <property type="protein sequence ID" value="MVZ96531.1"/>
    <property type="molecule type" value="Genomic_DNA"/>
</dbReference>
<dbReference type="InterPro" id="IPR000847">
    <property type="entry name" value="LysR_HTH_N"/>
</dbReference>
<feature type="domain" description="HTH lysR-type" evidence="5">
    <location>
        <begin position="53"/>
        <end position="110"/>
    </location>
</feature>
<dbReference type="SUPFAM" id="SSF53850">
    <property type="entry name" value="Periplasmic binding protein-like II"/>
    <property type="match status" value="1"/>
</dbReference>
<organism evidence="6 7">
    <name type="scientific">Sphingorhabdus profundilacus</name>
    <dbReference type="NCBI Taxonomy" id="2509718"/>
    <lineage>
        <taxon>Bacteria</taxon>
        <taxon>Pseudomonadati</taxon>
        <taxon>Pseudomonadota</taxon>
        <taxon>Alphaproteobacteria</taxon>
        <taxon>Sphingomonadales</taxon>
        <taxon>Sphingomonadaceae</taxon>
        <taxon>Sphingorhabdus</taxon>
    </lineage>
</organism>
<reference evidence="6 7" key="1">
    <citation type="submission" date="2019-01" db="EMBL/GenBank/DDBJ databases">
        <title>Sphingorhabdus lacus sp.nov., isolated from an oligotrophic freshwater lake.</title>
        <authorList>
            <person name="Park M."/>
        </authorList>
    </citation>
    <scope>NUCLEOTIDE SEQUENCE [LARGE SCALE GENOMIC DNA]</scope>
    <source>
        <strain evidence="6 7">IMCC26285</strain>
    </source>
</reference>
<dbReference type="Gene3D" id="1.10.10.10">
    <property type="entry name" value="Winged helix-like DNA-binding domain superfamily/Winged helix DNA-binding domain"/>
    <property type="match status" value="1"/>
</dbReference>
<dbReference type="Pfam" id="PF03466">
    <property type="entry name" value="LysR_substrate"/>
    <property type="match status" value="1"/>
</dbReference>
<evidence type="ECO:0000256" key="2">
    <source>
        <dbReference type="ARBA" id="ARBA00023015"/>
    </source>
</evidence>
<dbReference type="InterPro" id="IPR005119">
    <property type="entry name" value="LysR_subst-bd"/>
</dbReference>
<dbReference type="GO" id="GO:0000976">
    <property type="term" value="F:transcription cis-regulatory region binding"/>
    <property type="evidence" value="ECO:0007669"/>
    <property type="project" value="TreeGrafter"/>
</dbReference>
<gene>
    <name evidence="6" type="ORF">EUU23_02285</name>
</gene>
<keyword evidence="4" id="KW-0804">Transcription</keyword>
<keyword evidence="7" id="KW-1185">Reference proteome</keyword>
<comment type="similarity">
    <text evidence="1">Belongs to the LysR transcriptional regulatory family.</text>
</comment>
<proteinExistence type="inferred from homology"/>